<dbReference type="InterPro" id="IPR003594">
    <property type="entry name" value="HATPase_dom"/>
</dbReference>
<dbReference type="SMART" id="SM01231">
    <property type="entry name" value="H-kinase_dim"/>
    <property type="match status" value="1"/>
</dbReference>
<dbReference type="SMART" id="SM00448">
    <property type="entry name" value="REC"/>
    <property type="match status" value="1"/>
</dbReference>
<evidence type="ECO:0000259" key="7">
    <source>
        <dbReference type="PROSITE" id="PS50109"/>
    </source>
</evidence>
<dbReference type="EC" id="2.7.13.3" evidence="2"/>
<dbReference type="PROSITE" id="PS50851">
    <property type="entry name" value="CHEW"/>
    <property type="match status" value="1"/>
</dbReference>
<dbReference type="Pfam" id="PF26379">
    <property type="entry name" value="FimL_2nd"/>
    <property type="match status" value="1"/>
</dbReference>
<feature type="domain" description="HPt" evidence="10">
    <location>
        <begin position="860"/>
        <end position="963"/>
    </location>
</feature>
<dbReference type="Gene3D" id="3.30.565.10">
    <property type="entry name" value="Histidine kinase-like ATPase, C-terminal domain"/>
    <property type="match status" value="1"/>
</dbReference>
<keyword evidence="5 11" id="KW-0418">Kinase</keyword>
<feature type="domain" description="HPt" evidence="10">
    <location>
        <begin position="1018"/>
        <end position="1122"/>
    </location>
</feature>
<dbReference type="InterPro" id="IPR051315">
    <property type="entry name" value="Bact_Chemotaxis_CheA"/>
</dbReference>
<dbReference type="PANTHER" id="PTHR43395">
    <property type="entry name" value="SENSOR HISTIDINE KINASE CHEA"/>
    <property type="match status" value="1"/>
</dbReference>
<dbReference type="InterPro" id="IPR037006">
    <property type="entry name" value="CheA-like_homodim_sf"/>
</dbReference>
<evidence type="ECO:0000259" key="8">
    <source>
        <dbReference type="PROSITE" id="PS50110"/>
    </source>
</evidence>
<dbReference type="SUPFAM" id="SSF52172">
    <property type="entry name" value="CheY-like"/>
    <property type="match status" value="1"/>
</dbReference>
<evidence type="ECO:0000259" key="10">
    <source>
        <dbReference type="PROSITE" id="PS50894"/>
    </source>
</evidence>
<dbReference type="PROSITE" id="PS50110">
    <property type="entry name" value="RESPONSE_REGULATORY"/>
    <property type="match status" value="1"/>
</dbReference>
<dbReference type="InterPro" id="IPR036890">
    <property type="entry name" value="HATPase_C_sf"/>
</dbReference>
<gene>
    <name evidence="11" type="ORF">MNBD_GAMMA12-2306</name>
</gene>
<dbReference type="Pfam" id="PF01584">
    <property type="entry name" value="CheW"/>
    <property type="match status" value="1"/>
</dbReference>
<dbReference type="FunFam" id="3.30.565.10:FF:000016">
    <property type="entry name" value="Chemotaxis protein CheA, putative"/>
    <property type="match status" value="1"/>
</dbReference>
<proteinExistence type="predicted"/>
<evidence type="ECO:0000259" key="9">
    <source>
        <dbReference type="PROSITE" id="PS50851"/>
    </source>
</evidence>
<dbReference type="InterPro" id="IPR036061">
    <property type="entry name" value="CheW-like_dom_sf"/>
</dbReference>
<name>A0A3B0YS98_9ZZZZ</name>
<dbReference type="InterPro" id="IPR005467">
    <property type="entry name" value="His_kinase_dom"/>
</dbReference>
<dbReference type="EMBL" id="UOFL01000176">
    <property type="protein sequence ID" value="VAW79580.1"/>
    <property type="molecule type" value="Genomic_DNA"/>
</dbReference>
<dbReference type="GO" id="GO:0005737">
    <property type="term" value="C:cytoplasm"/>
    <property type="evidence" value="ECO:0007669"/>
    <property type="project" value="InterPro"/>
</dbReference>
<dbReference type="PRINTS" id="PR00344">
    <property type="entry name" value="BCTRLSENSOR"/>
</dbReference>
<dbReference type="Gene3D" id="1.10.287.560">
    <property type="entry name" value="Histidine kinase CheA-like, homodimeric domain"/>
    <property type="match status" value="1"/>
</dbReference>
<dbReference type="SUPFAM" id="SSF47226">
    <property type="entry name" value="Histidine-containing phosphotransfer domain, HPT domain"/>
    <property type="match status" value="5"/>
</dbReference>
<dbReference type="CDD" id="cd00088">
    <property type="entry name" value="HPT"/>
    <property type="match status" value="3"/>
</dbReference>
<evidence type="ECO:0000313" key="11">
    <source>
        <dbReference type="EMBL" id="VAW79580.1"/>
    </source>
</evidence>
<evidence type="ECO:0000256" key="6">
    <source>
        <dbReference type="SAM" id="MobiDB-lite"/>
    </source>
</evidence>
<evidence type="ECO:0000256" key="2">
    <source>
        <dbReference type="ARBA" id="ARBA00012438"/>
    </source>
</evidence>
<dbReference type="Pfam" id="PF02518">
    <property type="entry name" value="HATPase_c"/>
    <property type="match status" value="1"/>
</dbReference>
<dbReference type="SUPFAM" id="SSF55874">
    <property type="entry name" value="ATPase domain of HSP90 chaperone/DNA topoisomerase II/histidine kinase"/>
    <property type="match status" value="1"/>
</dbReference>
<dbReference type="InterPro" id="IPR002545">
    <property type="entry name" value="CheW-lke_dom"/>
</dbReference>
<organism evidence="11">
    <name type="scientific">hydrothermal vent metagenome</name>
    <dbReference type="NCBI Taxonomy" id="652676"/>
    <lineage>
        <taxon>unclassified sequences</taxon>
        <taxon>metagenomes</taxon>
        <taxon>ecological metagenomes</taxon>
    </lineage>
</organism>
<dbReference type="GO" id="GO:0006935">
    <property type="term" value="P:chemotaxis"/>
    <property type="evidence" value="ECO:0007669"/>
    <property type="project" value="InterPro"/>
</dbReference>
<feature type="region of interest" description="Disordered" evidence="6">
    <location>
        <begin position="613"/>
        <end position="642"/>
    </location>
</feature>
<dbReference type="InterPro" id="IPR058661">
    <property type="entry name" value="FimL_2nd"/>
</dbReference>
<comment type="catalytic activity">
    <reaction evidence="1">
        <text>ATP + protein L-histidine = ADP + protein N-phospho-L-histidine.</text>
        <dbReference type="EC" id="2.7.13.3"/>
    </reaction>
</comment>
<dbReference type="Gene3D" id="1.20.120.160">
    <property type="entry name" value="HPT domain"/>
    <property type="match status" value="4"/>
</dbReference>
<feature type="domain" description="CheW-like" evidence="9">
    <location>
        <begin position="1538"/>
        <end position="1675"/>
    </location>
</feature>
<accession>A0A3B0YS98</accession>
<evidence type="ECO:0000256" key="1">
    <source>
        <dbReference type="ARBA" id="ARBA00000085"/>
    </source>
</evidence>
<dbReference type="Pfam" id="PF00072">
    <property type="entry name" value="Response_reg"/>
    <property type="match status" value="1"/>
</dbReference>
<dbReference type="Gene3D" id="2.30.30.40">
    <property type="entry name" value="SH3 Domains"/>
    <property type="match status" value="1"/>
</dbReference>
<keyword evidence="4" id="KW-0808">Transferase</keyword>
<reference evidence="11" key="1">
    <citation type="submission" date="2018-06" db="EMBL/GenBank/DDBJ databases">
        <authorList>
            <person name="Zhirakovskaya E."/>
        </authorList>
    </citation>
    <scope>NUCLEOTIDE SEQUENCE</scope>
</reference>
<dbReference type="CDD" id="cd17546">
    <property type="entry name" value="REC_hyHK_CKI1_RcsC-like"/>
    <property type="match status" value="1"/>
</dbReference>
<keyword evidence="3" id="KW-0597">Phosphoprotein</keyword>
<dbReference type="GO" id="GO:0000155">
    <property type="term" value="F:phosphorelay sensor kinase activity"/>
    <property type="evidence" value="ECO:0007669"/>
    <property type="project" value="InterPro"/>
</dbReference>
<dbReference type="Pfam" id="PF01627">
    <property type="entry name" value="Hpt"/>
    <property type="match status" value="3"/>
</dbReference>
<dbReference type="PROSITE" id="PS50894">
    <property type="entry name" value="HPT"/>
    <property type="match status" value="3"/>
</dbReference>
<evidence type="ECO:0000256" key="4">
    <source>
        <dbReference type="ARBA" id="ARBA00022679"/>
    </source>
</evidence>
<dbReference type="SMART" id="SM00387">
    <property type="entry name" value="HATPase_c"/>
    <property type="match status" value="1"/>
</dbReference>
<dbReference type="InterPro" id="IPR008207">
    <property type="entry name" value="Sig_transdc_His_kin_Hpt_dom"/>
</dbReference>
<sequence>MSQNIDHTTLSWVKQEIDETLKQARHSLEEYVENPGDISQLRFAYNYVHQVHGTLQMVELYGASLLTEELEKLAQSLMNAEIAKPDTAYELFMRAIIQLPDYLEKIQSGLKDDPLILLPLINDLRSARGEQLLSENALFAPNIDTNVAVPVKANTTGISGQEVAKKLRHNFQVGLLGWYRNQDPRGSLDKLGMVLGELEKSCAEESVVRLWWVAGGLIEALHDEGLKPSISMNKILGQIDRCVKRLIDAGEAELTAEASNDLLTEILYSIARSTSNGVRVTEIRKQFKLEAINESSQVVESARETLTGPNIALLETVSVAVKEYLTQVKDALDLFLRSNRGNVQDLHVQSELLRKIADTLNMLSLEKECQLILDQEAVIDRIVAGHDEPSEEALMEIAHQLLIVESAIDQLAKQTAQNSTANANKFSATKLDTAEINDIQGTLLEEISVNMARIKDAIVSFIDSPAEHELLADVPNLFNEVQGGMQIIDLARPCSLIVAISRYVKIELIGKKHQPGQEELDSLADAIASVEYYLEAIPEQRDGTESMLQVATQALEKLGYPVEEAAGKNSPQHLLKEGDDFGDDINEQTIIDSIDNISIAKDRSNTEELTLELADESNHKEAQGTDTNNISIEPEKEVSSGNDLQVEEINLTPVSKVNNDLASNASKNVNVTEITIEPAAVDSNFPDPTIAEGQPRSESQIAEAEKASRQLLDEIDDDILEIFIEEAREELEAITEMFPLWKTNNNDLESLGRIRRAFHTLKGSGRLVGASVIGEFAWAFENLLNRILDKAIKVQPQIIDLISESVVALSPLIDQVEHDTPLSIDVDALALRAFAFTDNKKKQAKAAVITPDSRGKESAADFMDPVLYDIFSKESNGHIADITHFIKACGNSEVSQADEGLVRAVHTLHGSARMAGSTPIADIAGLLEKYTKTAMGNESPLQKVGLQVIENSVSVMKEMLQQINRADAKEIESEALLDRLQELFDTEKSIEKQRIATEQRQLIEPLETHDVATTKIEDSDYDIELMEVFLEEGTEILENSERIIQRLIEAPDNREALEEIQRELHTLKGGARMAGVVAIGDLSHSMESLLTDLSEKRMPNSIGVIDVLHQSLDRLYNMLELVQQRSIVHEAPELVELIETVRKNKGVAAAPKESKESGAKDVKQVKSKDDSAIVAEKMVEFPIAPPLKRAVPVKAAVTTEKTVKESEGGALQDAVRVRTDLLDNLVNFSGEVSIYRSRLEQQNNAMGTNLDEMGNTVSRLQEQLRKLEMETEAQILFNYSQESGNARTDFDPLELDRYSQVQELSRGLSESISDISSIKGLLDNLIRESDTLLLQQSRVNTDLQEGLMRTRMVPFSGIVTRLRRLVRQTAQELGKEADLEVVGEQGEMDRIVLERITAPVEHLIRNAIAHGLETPKQRKKQGKDSVGKIKIEISRQGSEVMLDISDDGAGMDLNAIRKKAIARGLINKKTQLSDHDVIQFVLESGFSTAEEVTQVSGRGVGMDVVNSEVKQLGGSFDINSVTNEGTTFTVLLPLTMAMNHAILVKVGEETYAIALSGIEGIVRFSSSDLDGYMKDSKKTFEYAEHKYKVNSLGLLLGASEHTQSADKVLPVLLVRSGDQRVALQVDQLLGSREVVVKSVGPQISTVRGISGATILGDGSVVLILDMSALIRMGTTMRISSLPQEEVKGDDRAVIMVVDDSITVRKVTTRLLERNDMNSITAKDGVDAIASLDEQIPDVMLLDIEMPRMDGFELASYMRNTPHLKDIPIIMITSRTGDKHRKRASDIGVDDYLGKPYQELDLINRIQGLLKDKRGDT</sequence>
<dbReference type="InterPro" id="IPR004105">
    <property type="entry name" value="CheA-like_dim"/>
</dbReference>
<dbReference type="Gene3D" id="3.40.50.2300">
    <property type="match status" value="1"/>
</dbReference>
<dbReference type="PANTHER" id="PTHR43395:SF8">
    <property type="entry name" value="HISTIDINE KINASE"/>
    <property type="match status" value="1"/>
</dbReference>
<feature type="domain" description="Histidine kinase" evidence="7">
    <location>
        <begin position="1303"/>
        <end position="1536"/>
    </location>
</feature>
<evidence type="ECO:0000256" key="3">
    <source>
        <dbReference type="ARBA" id="ARBA00022553"/>
    </source>
</evidence>
<feature type="region of interest" description="Disordered" evidence="6">
    <location>
        <begin position="682"/>
        <end position="701"/>
    </location>
</feature>
<dbReference type="InterPro" id="IPR004358">
    <property type="entry name" value="Sig_transdc_His_kin-like_C"/>
</dbReference>
<dbReference type="SUPFAM" id="SSF50341">
    <property type="entry name" value="CheW-like"/>
    <property type="match status" value="1"/>
</dbReference>
<evidence type="ECO:0000256" key="5">
    <source>
        <dbReference type="ARBA" id="ARBA00022777"/>
    </source>
</evidence>
<dbReference type="PROSITE" id="PS50109">
    <property type="entry name" value="HIS_KIN"/>
    <property type="match status" value="1"/>
</dbReference>
<dbReference type="SMART" id="SM00073">
    <property type="entry name" value="HPT"/>
    <property type="match status" value="3"/>
</dbReference>
<feature type="domain" description="Response regulatory" evidence="8">
    <location>
        <begin position="1693"/>
        <end position="1809"/>
    </location>
</feature>
<dbReference type="InterPro" id="IPR011006">
    <property type="entry name" value="CheY-like_superfamily"/>
</dbReference>
<dbReference type="SMART" id="SM00260">
    <property type="entry name" value="CheW"/>
    <property type="match status" value="1"/>
</dbReference>
<protein>
    <recommendedName>
        <fullName evidence="2">histidine kinase</fullName>
        <ecNumber evidence="2">2.7.13.3</ecNumber>
    </recommendedName>
</protein>
<dbReference type="InterPro" id="IPR036641">
    <property type="entry name" value="HPT_dom_sf"/>
</dbReference>
<dbReference type="InterPro" id="IPR001789">
    <property type="entry name" value="Sig_transdc_resp-reg_receiver"/>
</dbReference>
<feature type="domain" description="HPt" evidence="10">
    <location>
        <begin position="712"/>
        <end position="816"/>
    </location>
</feature>